<organism evidence="1 2">
    <name type="scientific">Faecalibacterium intestinale</name>
    <dbReference type="NCBI Taxonomy" id="3133155"/>
    <lineage>
        <taxon>Bacteria</taxon>
        <taxon>Bacillati</taxon>
        <taxon>Bacillota</taxon>
        <taxon>Clostridia</taxon>
        <taxon>Eubacteriales</taxon>
        <taxon>Oscillospiraceae</taxon>
        <taxon>Faecalibacterium</taxon>
    </lineage>
</organism>
<sequence length="326" mass="36847">MMTNKEEKGILTLYSDVQATSVRWLWYPFIAVGKITLLQGDPGDGKSTMMMHLIAELSKGGTLPDGKTIGMPQRAIYQCSEDGISDTIKPRLEKCGADCRNVAFINEETYSGLTLDDERIRQAIIEFRPRLVVIDPIQAYLGSDSDLQIAGRARRLMQRLGMWASMYDCAIVLIGHLNKKEGTKGLYRSLGSIDVVAAARSVLQVERDAEKSDIRIVRQIKNSLAPSDGEIKFSITAEQGFKWLECEIKPDPSAEPETPVFESKSEKAAYLIKKLLSGGDMRSREIYMRMSDEGISRRTAENTKKELGIRSYRKMRQWYWSMKPEE</sequence>
<gene>
    <name evidence="1" type="ORF">WMO20_05670</name>
</gene>
<comment type="caution">
    <text evidence="1">The sequence shown here is derived from an EMBL/GenBank/DDBJ whole genome shotgun (WGS) entry which is preliminary data.</text>
</comment>
<protein>
    <submittedName>
        <fullName evidence="1">AAA family ATPase</fullName>
    </submittedName>
</protein>
<accession>A0ABV1C1G2</accession>
<dbReference type="PANTHER" id="PTHR32472">
    <property type="entry name" value="DNA REPAIR PROTEIN RADA"/>
    <property type="match status" value="1"/>
</dbReference>
<dbReference type="Gene3D" id="3.40.50.300">
    <property type="entry name" value="P-loop containing nucleotide triphosphate hydrolases"/>
    <property type="match status" value="1"/>
</dbReference>
<evidence type="ECO:0000313" key="1">
    <source>
        <dbReference type="EMBL" id="MEQ2385423.1"/>
    </source>
</evidence>
<name>A0ABV1C1G2_9FIRM</name>
<dbReference type="Pfam" id="PF13481">
    <property type="entry name" value="AAA_25"/>
    <property type="match status" value="1"/>
</dbReference>
<proteinExistence type="predicted"/>
<dbReference type="PANTHER" id="PTHR32472:SF10">
    <property type="entry name" value="DNA REPAIR PROTEIN RADA-LIKE PROTEIN"/>
    <property type="match status" value="1"/>
</dbReference>
<dbReference type="EMBL" id="JBBMEN010000005">
    <property type="protein sequence ID" value="MEQ2385423.1"/>
    <property type="molecule type" value="Genomic_DNA"/>
</dbReference>
<dbReference type="InterPro" id="IPR027417">
    <property type="entry name" value="P-loop_NTPase"/>
</dbReference>
<keyword evidence="2" id="KW-1185">Reference proteome</keyword>
<reference evidence="1 2" key="1">
    <citation type="submission" date="2024-03" db="EMBL/GenBank/DDBJ databases">
        <title>Human intestinal bacterial collection.</title>
        <authorList>
            <person name="Pauvert C."/>
            <person name="Hitch T.C.A."/>
            <person name="Clavel T."/>
        </authorList>
    </citation>
    <scope>NUCLEOTIDE SEQUENCE [LARGE SCALE GENOMIC DNA]</scope>
    <source>
        <strain evidence="1 2">CLA-AA-H281</strain>
    </source>
</reference>
<evidence type="ECO:0000313" key="2">
    <source>
        <dbReference type="Proteomes" id="UP001465119"/>
    </source>
</evidence>
<dbReference type="SUPFAM" id="SSF52540">
    <property type="entry name" value="P-loop containing nucleoside triphosphate hydrolases"/>
    <property type="match status" value="1"/>
</dbReference>
<dbReference type="Proteomes" id="UP001465119">
    <property type="component" value="Unassembled WGS sequence"/>
</dbReference>
<dbReference type="GeneID" id="69513120"/>
<dbReference type="RefSeq" id="WP_173886587.1">
    <property type="nucleotide sequence ID" value="NZ_JBBMEN010000005.1"/>
</dbReference>